<feature type="region of interest" description="Disordered" evidence="1">
    <location>
        <begin position="36"/>
        <end position="64"/>
    </location>
</feature>
<dbReference type="AlphaFoldDB" id="A0A427BA13"/>
<organism evidence="2 3">
    <name type="scientific">Ensete ventricosum</name>
    <name type="common">Abyssinian banana</name>
    <name type="synonym">Musa ensete</name>
    <dbReference type="NCBI Taxonomy" id="4639"/>
    <lineage>
        <taxon>Eukaryota</taxon>
        <taxon>Viridiplantae</taxon>
        <taxon>Streptophyta</taxon>
        <taxon>Embryophyta</taxon>
        <taxon>Tracheophyta</taxon>
        <taxon>Spermatophyta</taxon>
        <taxon>Magnoliopsida</taxon>
        <taxon>Liliopsida</taxon>
        <taxon>Zingiberales</taxon>
        <taxon>Musaceae</taxon>
        <taxon>Ensete</taxon>
    </lineage>
</organism>
<evidence type="ECO:0000313" key="3">
    <source>
        <dbReference type="Proteomes" id="UP000287651"/>
    </source>
</evidence>
<reference evidence="2 3" key="1">
    <citation type="journal article" date="2014" name="Agronomy (Basel)">
        <title>A Draft Genome Sequence for Ensete ventricosum, the Drought-Tolerant Tree Against Hunger.</title>
        <authorList>
            <person name="Harrison J."/>
            <person name="Moore K.A."/>
            <person name="Paszkiewicz K."/>
            <person name="Jones T."/>
            <person name="Grant M."/>
            <person name="Ambacheew D."/>
            <person name="Muzemil S."/>
            <person name="Studholme D.J."/>
        </authorList>
    </citation>
    <scope>NUCLEOTIDE SEQUENCE [LARGE SCALE GENOMIC DNA]</scope>
</reference>
<comment type="caution">
    <text evidence="2">The sequence shown here is derived from an EMBL/GenBank/DDBJ whole genome shotgun (WGS) entry which is preliminary data.</text>
</comment>
<evidence type="ECO:0000256" key="1">
    <source>
        <dbReference type="SAM" id="MobiDB-lite"/>
    </source>
</evidence>
<evidence type="ECO:0000313" key="2">
    <source>
        <dbReference type="EMBL" id="RRT85321.1"/>
    </source>
</evidence>
<sequence length="64" mass="7196">SPIEINPKLRICKSSNTWYQSSILGISLSFLSRPSSFHSHPSNSHNCLDHHRIPPSSPLPQITF</sequence>
<feature type="compositionally biased region" description="Low complexity" evidence="1">
    <location>
        <begin position="36"/>
        <end position="46"/>
    </location>
</feature>
<proteinExistence type="predicted"/>
<dbReference type="Proteomes" id="UP000287651">
    <property type="component" value="Unassembled WGS sequence"/>
</dbReference>
<feature type="non-terminal residue" evidence="2">
    <location>
        <position position="1"/>
    </location>
</feature>
<accession>A0A427BA13</accession>
<name>A0A427BA13_ENSVE</name>
<dbReference type="EMBL" id="AMZH03000137">
    <property type="protein sequence ID" value="RRT85321.1"/>
    <property type="molecule type" value="Genomic_DNA"/>
</dbReference>
<protein>
    <submittedName>
        <fullName evidence="2">Uncharacterized protein</fullName>
    </submittedName>
</protein>
<gene>
    <name evidence="2" type="ORF">B296_00000537</name>
</gene>